<dbReference type="Gene3D" id="3.50.40.10">
    <property type="entry name" value="Phenylalanyl-trna Synthetase, Chain B, domain 3"/>
    <property type="match status" value="1"/>
</dbReference>
<gene>
    <name evidence="14" type="ORF">HON47_04255</name>
</gene>
<dbReference type="SMART" id="SM00873">
    <property type="entry name" value="B3_4"/>
    <property type="match status" value="1"/>
</dbReference>
<evidence type="ECO:0000256" key="4">
    <source>
        <dbReference type="ARBA" id="ARBA00012814"/>
    </source>
</evidence>
<evidence type="ECO:0000256" key="5">
    <source>
        <dbReference type="ARBA" id="ARBA00022490"/>
    </source>
</evidence>
<evidence type="ECO:0000256" key="6">
    <source>
        <dbReference type="ARBA" id="ARBA00022598"/>
    </source>
</evidence>
<comment type="similarity">
    <text evidence="3">Belongs to the phenylalanyl-tRNA synthetase beta subunit family. Type 2 subfamily.</text>
</comment>
<dbReference type="GO" id="GO:0004826">
    <property type="term" value="F:phenylalanine-tRNA ligase activity"/>
    <property type="evidence" value="ECO:0007669"/>
    <property type="project" value="UniProtKB-EC"/>
</dbReference>
<keyword evidence="7" id="KW-0479">Metal-binding</keyword>
<evidence type="ECO:0000313" key="15">
    <source>
        <dbReference type="Proteomes" id="UP000722459"/>
    </source>
</evidence>
<feature type="domain" description="B5" evidence="13">
    <location>
        <begin position="281"/>
        <end position="356"/>
    </location>
</feature>
<protein>
    <recommendedName>
        <fullName evidence="4">phenylalanine--tRNA ligase</fullName>
        <ecNumber evidence="4">6.1.1.20</ecNumber>
    </recommendedName>
</protein>
<evidence type="ECO:0000256" key="12">
    <source>
        <dbReference type="ARBA" id="ARBA00023146"/>
    </source>
</evidence>
<dbReference type="SMART" id="SM00874">
    <property type="entry name" value="B5"/>
    <property type="match status" value="1"/>
</dbReference>
<comment type="caution">
    <text evidence="14">The sequence shown here is derived from an EMBL/GenBank/DDBJ whole genome shotgun (WGS) entry which is preliminary data.</text>
</comment>
<dbReference type="InterPro" id="IPR005146">
    <property type="entry name" value="B3/B4_tRNA-bd"/>
</dbReference>
<proteinExistence type="inferred from homology"/>
<keyword evidence="5" id="KW-0963">Cytoplasm</keyword>
<keyword evidence="10" id="KW-0460">Magnesium</keyword>
<keyword evidence="8" id="KW-0547">Nucleotide-binding</keyword>
<dbReference type="EC" id="6.1.1.20" evidence="4"/>
<dbReference type="Gene3D" id="3.30.930.10">
    <property type="entry name" value="Bira Bifunctional Protein, Domain 2"/>
    <property type="match status" value="1"/>
</dbReference>
<comment type="subcellular location">
    <subcellularLocation>
        <location evidence="2">Cytoplasm</location>
    </subcellularLocation>
</comment>
<name>A0A8T5GFK1_9ARCH</name>
<dbReference type="PANTHER" id="PTHR10947">
    <property type="entry name" value="PHENYLALANYL-TRNA SYNTHETASE BETA CHAIN AND LEUCINE-RICH REPEAT-CONTAINING PROTEIN 47"/>
    <property type="match status" value="1"/>
</dbReference>
<dbReference type="NCBIfam" id="TIGR00471">
    <property type="entry name" value="pheT_arch"/>
    <property type="match status" value="1"/>
</dbReference>
<dbReference type="Gene3D" id="3.30.56.10">
    <property type="match status" value="2"/>
</dbReference>
<sequence>MPTIEASKKDLEKLIGKKFTDNQLEDALMYVKGEVDGKDGDAIKIDVKETNRPDLWSSEGIAREIKARIGKDKGIKKYKTTKGKVKVYVDKNLAKVRPLIACAVVKNVKIDDDFIIQMVQLQEKVGETFGRKRKETGIGLYDFDIMHPPIHYKGFKDNQIEFVPLEWKVPMRPSEILKQHEKGKAYAHLLEGNTYYPIVIDSKKVVASMPPIINSQVTGKVTAQTKNLFIEVTGFNWNIVSTALEVMCMALADRGGKIETTEINFPIGKTYPSKKVNTPEFKTQKLTFKTELFNQVTGLGIKPTELKTLLEKARYKVSMTKEKTSVEYSNYRQDIMHGVDVVEDALISYGYDKIEPVPVEMCVFGKSLAELDALEEVRDGCIGMGLQEITSFNLTSKTNQEAKMLLKGEKFVELANPMSSNYEIMRKRLLPQALNFLSKNKNQIFPQRIFEVGACLELNPKADIGVNQTNHICGVVTHSNANFTEIKSILVTLCDMLGLKLKIEKKTFSFLGENSAKITVGGKKGFIGELSEEVEKNFGLKKPVALFEFEL</sequence>
<dbReference type="InterPro" id="IPR045060">
    <property type="entry name" value="Phe-tRNA-ligase_IIc_bsu"/>
</dbReference>
<evidence type="ECO:0000256" key="3">
    <source>
        <dbReference type="ARBA" id="ARBA00007438"/>
    </source>
</evidence>
<dbReference type="AlphaFoldDB" id="A0A8T5GFK1"/>
<comment type="cofactor">
    <cofactor evidence="1">
        <name>Mg(2+)</name>
        <dbReference type="ChEBI" id="CHEBI:18420"/>
    </cofactor>
</comment>
<dbReference type="InterPro" id="IPR041616">
    <property type="entry name" value="PheRS_beta_core"/>
</dbReference>
<keyword evidence="12" id="KW-0030">Aminoacyl-tRNA synthetase</keyword>
<dbReference type="PANTHER" id="PTHR10947:SF0">
    <property type="entry name" value="PHENYLALANINE--TRNA LIGASE BETA SUBUNIT"/>
    <property type="match status" value="1"/>
</dbReference>
<dbReference type="InterPro" id="IPR004531">
    <property type="entry name" value="Phe-tRNA-synth_IIc_bsu_arc_euk"/>
</dbReference>
<accession>A0A8T5GFK1</accession>
<evidence type="ECO:0000313" key="14">
    <source>
        <dbReference type="EMBL" id="MBT4870761.1"/>
    </source>
</evidence>
<dbReference type="SUPFAM" id="SSF55681">
    <property type="entry name" value="Class II aaRS and biotin synthetases"/>
    <property type="match status" value="1"/>
</dbReference>
<keyword evidence="11" id="KW-0648">Protein biosynthesis</keyword>
<dbReference type="Pfam" id="PF03484">
    <property type="entry name" value="B5"/>
    <property type="match status" value="1"/>
</dbReference>
<dbReference type="Pfam" id="PF17759">
    <property type="entry name" value="tRNA_synthFbeta"/>
    <property type="match status" value="1"/>
</dbReference>
<keyword evidence="6 14" id="KW-0436">Ligase</keyword>
<dbReference type="GO" id="GO:0003723">
    <property type="term" value="F:RNA binding"/>
    <property type="evidence" value="ECO:0007669"/>
    <property type="project" value="InterPro"/>
</dbReference>
<dbReference type="EMBL" id="JABJNZ010000057">
    <property type="protein sequence ID" value="MBT4870761.1"/>
    <property type="molecule type" value="Genomic_DNA"/>
</dbReference>
<dbReference type="InterPro" id="IPR045864">
    <property type="entry name" value="aa-tRNA-synth_II/BPL/LPL"/>
</dbReference>
<dbReference type="PROSITE" id="PS51483">
    <property type="entry name" value="B5"/>
    <property type="match status" value="1"/>
</dbReference>
<evidence type="ECO:0000256" key="9">
    <source>
        <dbReference type="ARBA" id="ARBA00022840"/>
    </source>
</evidence>
<dbReference type="GO" id="GO:0006432">
    <property type="term" value="P:phenylalanyl-tRNA aminoacylation"/>
    <property type="evidence" value="ECO:0007669"/>
    <property type="project" value="InterPro"/>
</dbReference>
<evidence type="ECO:0000256" key="7">
    <source>
        <dbReference type="ARBA" id="ARBA00022723"/>
    </source>
</evidence>
<evidence type="ECO:0000256" key="8">
    <source>
        <dbReference type="ARBA" id="ARBA00022741"/>
    </source>
</evidence>
<dbReference type="GO" id="GO:0005524">
    <property type="term" value="F:ATP binding"/>
    <property type="evidence" value="ECO:0007669"/>
    <property type="project" value="UniProtKB-KW"/>
</dbReference>
<reference evidence="14" key="1">
    <citation type="journal article" date="2021" name="ISME J.">
        <title>Mercury methylation by metabolically versatile and cosmopolitan marine bacteria.</title>
        <authorList>
            <person name="Lin H."/>
            <person name="Ascher D.B."/>
            <person name="Myung Y."/>
            <person name="Lamborg C.H."/>
            <person name="Hallam S.J."/>
            <person name="Gionfriddo C.M."/>
            <person name="Holt K.E."/>
            <person name="Moreau J.W."/>
        </authorList>
    </citation>
    <scope>NUCLEOTIDE SEQUENCE</scope>
    <source>
        <strain evidence="14">SI075_bin30</strain>
    </source>
</reference>
<dbReference type="GO" id="GO:0000287">
    <property type="term" value="F:magnesium ion binding"/>
    <property type="evidence" value="ECO:0007669"/>
    <property type="project" value="InterPro"/>
</dbReference>
<evidence type="ECO:0000259" key="13">
    <source>
        <dbReference type="PROSITE" id="PS51483"/>
    </source>
</evidence>
<evidence type="ECO:0000256" key="11">
    <source>
        <dbReference type="ARBA" id="ARBA00022917"/>
    </source>
</evidence>
<evidence type="ECO:0000256" key="1">
    <source>
        <dbReference type="ARBA" id="ARBA00001946"/>
    </source>
</evidence>
<dbReference type="Proteomes" id="UP000722459">
    <property type="component" value="Unassembled WGS sequence"/>
</dbReference>
<dbReference type="GO" id="GO:0009328">
    <property type="term" value="C:phenylalanine-tRNA ligase complex"/>
    <property type="evidence" value="ECO:0007669"/>
    <property type="project" value="TreeGrafter"/>
</dbReference>
<organism evidence="14 15">
    <name type="scientific">Candidatus Iainarchaeum sp</name>
    <dbReference type="NCBI Taxonomy" id="3101447"/>
    <lineage>
        <taxon>Archaea</taxon>
        <taxon>Candidatus Iainarchaeota</taxon>
        <taxon>Candidatus Iainarchaeia</taxon>
        <taxon>Candidatus Iainarchaeales</taxon>
        <taxon>Candidatus Iainarchaeaceae</taxon>
        <taxon>Candidatus Iainarchaeum</taxon>
    </lineage>
</organism>
<evidence type="ECO:0000256" key="2">
    <source>
        <dbReference type="ARBA" id="ARBA00004496"/>
    </source>
</evidence>
<dbReference type="FunFam" id="3.50.40.10:FF:000003">
    <property type="entry name" value="Phenylalanine--tRNA ligase beta subunit"/>
    <property type="match status" value="1"/>
</dbReference>
<dbReference type="InterPro" id="IPR020825">
    <property type="entry name" value="Phe-tRNA_synthase-like_B3/B4"/>
</dbReference>
<keyword evidence="9" id="KW-0067">ATP-binding</keyword>
<dbReference type="InterPro" id="IPR009061">
    <property type="entry name" value="DNA-bd_dom_put_sf"/>
</dbReference>
<dbReference type="SUPFAM" id="SSF46955">
    <property type="entry name" value="Putative DNA-binding domain"/>
    <property type="match status" value="2"/>
</dbReference>
<evidence type="ECO:0000256" key="10">
    <source>
        <dbReference type="ARBA" id="ARBA00022842"/>
    </source>
</evidence>
<dbReference type="InterPro" id="IPR005147">
    <property type="entry name" value="tRNA_synthase_B5-dom"/>
</dbReference>